<feature type="non-terminal residue" evidence="2">
    <location>
        <position position="54"/>
    </location>
</feature>
<feature type="compositionally biased region" description="Basic and acidic residues" evidence="1">
    <location>
        <begin position="1"/>
        <end position="12"/>
    </location>
</feature>
<feature type="region of interest" description="Disordered" evidence="1">
    <location>
        <begin position="1"/>
        <end position="54"/>
    </location>
</feature>
<dbReference type="AlphaFoldDB" id="A0A6J4P6P7"/>
<feature type="compositionally biased region" description="Basic and acidic residues" evidence="1">
    <location>
        <begin position="23"/>
        <end position="44"/>
    </location>
</feature>
<feature type="compositionally biased region" description="Low complexity" evidence="1">
    <location>
        <begin position="13"/>
        <end position="22"/>
    </location>
</feature>
<dbReference type="EMBL" id="CADCUN010000271">
    <property type="protein sequence ID" value="CAA9407775.1"/>
    <property type="molecule type" value="Genomic_DNA"/>
</dbReference>
<proteinExistence type="predicted"/>
<organism evidence="2">
    <name type="scientific">uncultured Nocardioides sp</name>
    <dbReference type="NCBI Taxonomy" id="198441"/>
    <lineage>
        <taxon>Bacteria</taxon>
        <taxon>Bacillati</taxon>
        <taxon>Actinomycetota</taxon>
        <taxon>Actinomycetes</taxon>
        <taxon>Propionibacteriales</taxon>
        <taxon>Nocardioidaceae</taxon>
        <taxon>Nocardioides</taxon>
        <taxon>environmental samples</taxon>
    </lineage>
</organism>
<reference evidence="2" key="1">
    <citation type="submission" date="2020-02" db="EMBL/GenBank/DDBJ databases">
        <authorList>
            <person name="Meier V. D."/>
        </authorList>
    </citation>
    <scope>NUCLEOTIDE SEQUENCE</scope>
    <source>
        <strain evidence="2">AVDCRST_MAG60</strain>
    </source>
</reference>
<gene>
    <name evidence="2" type="ORF">AVDCRST_MAG60-2480</name>
</gene>
<protein>
    <submittedName>
        <fullName evidence="2">Uncharacterized protein</fullName>
    </submittedName>
</protein>
<accession>A0A6J4P6P7</accession>
<evidence type="ECO:0000256" key="1">
    <source>
        <dbReference type="SAM" id="MobiDB-lite"/>
    </source>
</evidence>
<name>A0A6J4P6P7_9ACTN</name>
<evidence type="ECO:0000313" key="2">
    <source>
        <dbReference type="EMBL" id="CAA9407775.1"/>
    </source>
</evidence>
<feature type="non-terminal residue" evidence="2">
    <location>
        <position position="1"/>
    </location>
</feature>
<sequence>DKSGTHPRELGRAGRPSGSGPRAGHDAPRDLRCADPDAQREVGRARGPHRGTGV</sequence>